<proteinExistence type="predicted"/>
<evidence type="ECO:0000259" key="3">
    <source>
        <dbReference type="Pfam" id="PF22939"/>
    </source>
</evidence>
<evidence type="ECO:0000313" key="5">
    <source>
        <dbReference type="EMBL" id="KAH7169906.1"/>
    </source>
</evidence>
<dbReference type="Gene3D" id="3.40.50.1820">
    <property type="entry name" value="alpha/beta hydrolase"/>
    <property type="match status" value="1"/>
</dbReference>
<feature type="region of interest" description="Disordered" evidence="2">
    <location>
        <begin position="1"/>
        <end position="55"/>
    </location>
</feature>
<dbReference type="InterPro" id="IPR027417">
    <property type="entry name" value="P-loop_NTPase"/>
</dbReference>
<organism evidence="5 6">
    <name type="scientific">Dactylonectria macrodidyma</name>
    <dbReference type="NCBI Taxonomy" id="307937"/>
    <lineage>
        <taxon>Eukaryota</taxon>
        <taxon>Fungi</taxon>
        <taxon>Dikarya</taxon>
        <taxon>Ascomycota</taxon>
        <taxon>Pezizomycotina</taxon>
        <taxon>Sordariomycetes</taxon>
        <taxon>Hypocreomycetidae</taxon>
        <taxon>Hypocreales</taxon>
        <taxon>Nectriaceae</taxon>
        <taxon>Dactylonectria</taxon>
    </lineage>
</organism>
<evidence type="ECO:0000259" key="4">
    <source>
        <dbReference type="Pfam" id="PF24883"/>
    </source>
</evidence>
<dbReference type="EMBL" id="JAGMUV010000002">
    <property type="protein sequence ID" value="KAH7169906.1"/>
    <property type="molecule type" value="Genomic_DNA"/>
</dbReference>
<keyword evidence="1" id="KW-0677">Repeat</keyword>
<feature type="domain" description="Nephrocystin 3-like N-terminal" evidence="4">
    <location>
        <begin position="393"/>
        <end position="558"/>
    </location>
</feature>
<dbReference type="InterPro" id="IPR054471">
    <property type="entry name" value="GPIID_WHD"/>
</dbReference>
<dbReference type="SUPFAM" id="SSF50978">
    <property type="entry name" value="WD40 repeat-like"/>
    <property type="match status" value="3"/>
</dbReference>
<dbReference type="Proteomes" id="UP000738349">
    <property type="component" value="Unassembled WGS sequence"/>
</dbReference>
<keyword evidence="6" id="KW-1185">Reference proteome</keyword>
<name>A0A9P9FMA0_9HYPO</name>
<feature type="compositionally biased region" description="Low complexity" evidence="2">
    <location>
        <begin position="30"/>
        <end position="39"/>
    </location>
</feature>
<dbReference type="Gene3D" id="3.40.50.300">
    <property type="entry name" value="P-loop containing nucleotide triphosphate hydrolases"/>
    <property type="match status" value="1"/>
</dbReference>
<evidence type="ECO:0000256" key="1">
    <source>
        <dbReference type="ARBA" id="ARBA00022737"/>
    </source>
</evidence>
<gene>
    <name evidence="5" type="ORF">EDB81DRAFT_676248</name>
</gene>
<protein>
    <submittedName>
        <fullName evidence="5">NACHT and WD domain protein</fullName>
    </submittedName>
</protein>
<feature type="compositionally biased region" description="Basic residues" evidence="2">
    <location>
        <begin position="1"/>
        <end position="12"/>
    </location>
</feature>
<dbReference type="InterPro" id="IPR015943">
    <property type="entry name" value="WD40/YVTN_repeat-like_dom_sf"/>
</dbReference>
<dbReference type="InterPro" id="IPR029058">
    <property type="entry name" value="AB_hydrolase_fold"/>
</dbReference>
<dbReference type="Gene3D" id="2.130.10.10">
    <property type="entry name" value="YVTN repeat-like/Quinoprotein amine dehydrogenase"/>
    <property type="match status" value="2"/>
</dbReference>
<dbReference type="PANTHER" id="PTHR10039">
    <property type="entry name" value="AMELOGENIN"/>
    <property type="match status" value="1"/>
</dbReference>
<dbReference type="PANTHER" id="PTHR10039:SF16">
    <property type="entry name" value="GPI INOSITOL-DEACYLASE"/>
    <property type="match status" value="1"/>
</dbReference>
<dbReference type="InterPro" id="IPR056884">
    <property type="entry name" value="NPHP3-like_N"/>
</dbReference>
<reference evidence="5" key="1">
    <citation type="journal article" date="2021" name="Nat. Commun.">
        <title>Genetic determinants of endophytism in the Arabidopsis root mycobiome.</title>
        <authorList>
            <person name="Mesny F."/>
            <person name="Miyauchi S."/>
            <person name="Thiergart T."/>
            <person name="Pickel B."/>
            <person name="Atanasova L."/>
            <person name="Karlsson M."/>
            <person name="Huettel B."/>
            <person name="Barry K.W."/>
            <person name="Haridas S."/>
            <person name="Chen C."/>
            <person name="Bauer D."/>
            <person name="Andreopoulos W."/>
            <person name="Pangilinan J."/>
            <person name="LaButti K."/>
            <person name="Riley R."/>
            <person name="Lipzen A."/>
            <person name="Clum A."/>
            <person name="Drula E."/>
            <person name="Henrissat B."/>
            <person name="Kohler A."/>
            <person name="Grigoriev I.V."/>
            <person name="Martin F.M."/>
            <person name="Hacquard S."/>
        </authorList>
    </citation>
    <scope>NUCLEOTIDE SEQUENCE</scope>
    <source>
        <strain evidence="5">MPI-CAGE-AT-0147</strain>
    </source>
</reference>
<feature type="compositionally biased region" description="Polar residues" evidence="2">
    <location>
        <begin position="40"/>
        <end position="55"/>
    </location>
</feature>
<dbReference type="Pfam" id="PF22939">
    <property type="entry name" value="WHD_GPIID"/>
    <property type="match status" value="1"/>
</dbReference>
<accession>A0A9P9FMA0</accession>
<evidence type="ECO:0000313" key="6">
    <source>
        <dbReference type="Proteomes" id="UP000738349"/>
    </source>
</evidence>
<sequence length="1607" mass="178565">MFRKFSGFRRKKSSDDEQLEIQEVDANRRSSSTSVSSISMRTQGQEIASSASPPNNWQWALAESSNAQSSRKNSEVDPIETSTLGLSVVYSPANGHKADIVFVHGLGGTSRNTWSKVKKPELFWPLTFLPLEPDICLARILTFGYNGSISKGDNVKSLLDFAKDLLFDLKYAKDDQGEELDMGDVPLIFVVHSMGGLIVKEAYMQGQHDPEYAAIVKAITAITFLATPHRGTNLAQVLSRILQTTVFTNSKQFISEMGRHSLSLQKLNEQFRHIAPKLDIVSFYETRPTPIGLKGTRVMILEKDSSVLGYPGETSKPLDADHNGVCKYDSPKDPNYVAVKNILKSLVSKIIASKSAKSSVSSPKSMFDLKTVLAITEVPTMDYSFFRDRWTPGTNEWILKDPSFLAWRYAPSETGHHLFWLNGAPAAGKSVMSSFIINGLVEGDARCQYFFIRFGDQKKRTLSLLLRSIAYQIALSSPDFLERVLQLAEEGIQFETADPRVIWERIFRSILFRMEGQREPLYWVIDGLDEADDPRSIVKLLSEISSSLTPIRLLIVGRKSSDMEASFLKVPAGLMVSTISIHSGQDHDLHQYITRELDVPGSPEFKTQVVQRILDGAQSNFLWVRLAVEQMNLCHREAEIEAAFQQLPAGMEALYDRMALCVTEIRSPTYRELASTFLQFSTCALRVLTVAQLSQALGEGAVGMLDLERSIVDLCSGFVVVDNSGNVSMAHQTAREYLLSSKKDRPFSINRNTAHGHLFSSSMRCLMAPGLQGKIVMNQIPEFVDYAATSWAIHLNSAPLDDRSVVQTLKQFLTGRWVLTWIEYLASVGQLQVLIQASKNISKYTAKLKARNTSHTVDHVYSMELELFESWSVDFVKVLGKFGTTLRRNPRAIYTLIAPFCPRNSAIYQHFGKTEARKLQLLGLSAENWDDAVARISFGDGAFASSISVAGAYIFVLTSTSSVLIYDSSTFEQSQASPVTQRERVYMVEVNSTGSLFATYGYRTTKVWETSTGKCKFSIENLESRPRPLVMLFDKKRPLLLVGTDDSKIRSVSLTQPSPIWQLVADLEEPELDGHFLNAANLIALNEDSSLVAVAYRGHPLSAWETDGPVHIGHCWRKREALSRGEVIDAAWLPHSPEVLGVYIEGIVFKWNPYTDETEEVGVGANRISLSKDGRLFATGNGKGTVKVFVTSDFSPLYQLTSSDAIFNVAFSPASHRFYDIRGYYANVWEPNALMSFAGSASGGFSSENESETNSLAHITSSTFCPSIDSITALAALPNGGFYFCGTERGTVQLHHTQRGRLADICTSKGFLSIEQLNCSDDGRYLSFCDSSKKIIIKSIITGSPSASGPTFETKCEIQMQHIVDGPVLHIMMHPTSSRLLVQAASSLHVISMALLEVTHSRGESINAMQKWILHPQDPSLIMGFGPEGIQVLDWDLTERQIYNYNLPIDHSLSGLEITDTDSRRLKVAQVLITRDKKHILVQLSQLGGPGSHGQTLLYFTSSSFPCPISAEVNRMSVPSEVLPSDLTTQVSRPLTFLSRDRLVFLSRTYSICSWQLPRGPVKELFSLPGDWISLDCLALCRIWNTEKAFLCPRNGEVAVAKCVSLM</sequence>
<dbReference type="SUPFAM" id="SSF53474">
    <property type="entry name" value="alpha/beta-Hydrolases"/>
    <property type="match status" value="1"/>
</dbReference>
<feature type="domain" description="GPI inositol-deacylase winged helix" evidence="3">
    <location>
        <begin position="670"/>
        <end position="749"/>
    </location>
</feature>
<dbReference type="InterPro" id="IPR036322">
    <property type="entry name" value="WD40_repeat_dom_sf"/>
</dbReference>
<dbReference type="OrthoDB" id="194358at2759"/>
<dbReference type="Pfam" id="PF24883">
    <property type="entry name" value="NPHP3_N"/>
    <property type="match status" value="1"/>
</dbReference>
<evidence type="ECO:0000256" key="2">
    <source>
        <dbReference type="SAM" id="MobiDB-lite"/>
    </source>
</evidence>
<comment type="caution">
    <text evidence="5">The sequence shown here is derived from an EMBL/GenBank/DDBJ whole genome shotgun (WGS) entry which is preliminary data.</text>
</comment>